<keyword evidence="3" id="KW-1185">Reference proteome</keyword>
<comment type="caution">
    <text evidence="2">The sequence shown here is derived from an EMBL/GenBank/DDBJ whole genome shotgun (WGS) entry which is preliminary data.</text>
</comment>
<keyword evidence="1" id="KW-1133">Transmembrane helix</keyword>
<protein>
    <submittedName>
        <fullName evidence="2">Uncharacterized protein</fullName>
    </submittedName>
</protein>
<sequence length="150" mass="17115">MDELGGGIYELVVFASKWSASPPQSFALLQAPLGLEPGIFWAPHHFIVQLMIIIVLFLCWKEKRRRNLILIIIGLYLVLRIPTFLYFIPELGVFSSTPPKGVFSQELADRANMWIMLSWARLGIILGVYVLFWMAMGNHKKKEVVLRKGA</sequence>
<dbReference type="Proteomes" id="UP000251213">
    <property type="component" value="Unassembled WGS sequence"/>
</dbReference>
<evidence type="ECO:0000256" key="1">
    <source>
        <dbReference type="SAM" id="Phobius"/>
    </source>
</evidence>
<organism evidence="2 3">
    <name type="scientific">Thermoflavimicrobium daqui</name>
    <dbReference type="NCBI Taxonomy" id="2137476"/>
    <lineage>
        <taxon>Bacteria</taxon>
        <taxon>Bacillati</taxon>
        <taxon>Bacillota</taxon>
        <taxon>Bacilli</taxon>
        <taxon>Bacillales</taxon>
        <taxon>Thermoactinomycetaceae</taxon>
        <taxon>Thermoflavimicrobium</taxon>
    </lineage>
</organism>
<feature type="transmembrane region" description="Helical" evidence="1">
    <location>
        <begin position="113"/>
        <end position="132"/>
    </location>
</feature>
<reference evidence="2 3" key="2">
    <citation type="submission" date="2018-06" db="EMBL/GenBank/DDBJ databases">
        <authorList>
            <person name="Zhirakovskaya E."/>
        </authorList>
    </citation>
    <scope>NUCLEOTIDE SEQUENCE [LARGE SCALE GENOMIC DNA]</scope>
    <source>
        <strain evidence="2 3">FBKL4.011</strain>
    </source>
</reference>
<name>A0A364K3Y4_9BACL</name>
<dbReference type="RefSeq" id="WP_113659419.1">
    <property type="nucleotide sequence ID" value="NZ_KZ845668.1"/>
</dbReference>
<dbReference type="OrthoDB" id="2965525at2"/>
<dbReference type="AlphaFoldDB" id="A0A364K3Y4"/>
<feature type="transmembrane region" description="Helical" evidence="1">
    <location>
        <begin position="67"/>
        <end position="88"/>
    </location>
</feature>
<gene>
    <name evidence="2" type="ORF">DL897_12195</name>
</gene>
<keyword evidence="1" id="KW-0472">Membrane</keyword>
<keyword evidence="1" id="KW-0812">Transmembrane</keyword>
<proteinExistence type="predicted"/>
<evidence type="ECO:0000313" key="2">
    <source>
        <dbReference type="EMBL" id="RAL23436.1"/>
    </source>
</evidence>
<feature type="transmembrane region" description="Helical" evidence="1">
    <location>
        <begin position="39"/>
        <end position="60"/>
    </location>
</feature>
<dbReference type="EMBL" id="QJKK01000006">
    <property type="protein sequence ID" value="RAL23436.1"/>
    <property type="molecule type" value="Genomic_DNA"/>
</dbReference>
<accession>A0A364K3Y4</accession>
<reference evidence="2 3" key="1">
    <citation type="submission" date="2018-06" db="EMBL/GenBank/DDBJ databases">
        <title>Thermoflavimicrobium daqus sp. nov., a thermophilic microbe isolated from Moutai-flavour Daqu.</title>
        <authorList>
            <person name="Wang X."/>
            <person name="Zhou H."/>
        </authorList>
    </citation>
    <scope>NUCLEOTIDE SEQUENCE [LARGE SCALE GENOMIC DNA]</scope>
    <source>
        <strain evidence="2 3">FBKL4.011</strain>
    </source>
</reference>
<evidence type="ECO:0000313" key="3">
    <source>
        <dbReference type="Proteomes" id="UP000251213"/>
    </source>
</evidence>